<dbReference type="EMBL" id="BAAAYX010000003">
    <property type="protein sequence ID" value="GAA3698540.1"/>
    <property type="molecule type" value="Genomic_DNA"/>
</dbReference>
<comment type="caution">
    <text evidence="1">The sequence shown here is derived from an EMBL/GenBank/DDBJ whole genome shotgun (WGS) entry which is preliminary data.</text>
</comment>
<sequence>MSQPAESGASSGHANRQAVLYCPYCAEETLFPLEEGGWECRSCLRAFTVRFLGLRPARGHGGQVQS</sequence>
<gene>
    <name evidence="1" type="ORF">GCM10022204_13610</name>
</gene>
<keyword evidence="2" id="KW-1185">Reference proteome</keyword>
<evidence type="ECO:0000313" key="2">
    <source>
        <dbReference type="Proteomes" id="UP001500051"/>
    </source>
</evidence>
<accession>A0ABP7D2U1</accession>
<dbReference type="RefSeq" id="WP_344811553.1">
    <property type="nucleotide sequence ID" value="NZ_BAAAYX010000003.1"/>
</dbReference>
<proteinExistence type="predicted"/>
<reference evidence="2" key="1">
    <citation type="journal article" date="2019" name="Int. J. Syst. Evol. Microbiol.">
        <title>The Global Catalogue of Microorganisms (GCM) 10K type strain sequencing project: providing services to taxonomists for standard genome sequencing and annotation.</title>
        <authorList>
            <consortium name="The Broad Institute Genomics Platform"/>
            <consortium name="The Broad Institute Genome Sequencing Center for Infectious Disease"/>
            <person name="Wu L."/>
            <person name="Ma J."/>
        </authorList>
    </citation>
    <scope>NUCLEOTIDE SEQUENCE [LARGE SCALE GENOMIC DNA]</scope>
    <source>
        <strain evidence="2">JCM 16548</strain>
    </source>
</reference>
<name>A0ABP7D2U1_9ACTN</name>
<organism evidence="1 2">
    <name type="scientific">Microlunatus aurantiacus</name>
    <dbReference type="NCBI Taxonomy" id="446786"/>
    <lineage>
        <taxon>Bacteria</taxon>
        <taxon>Bacillati</taxon>
        <taxon>Actinomycetota</taxon>
        <taxon>Actinomycetes</taxon>
        <taxon>Propionibacteriales</taxon>
        <taxon>Propionibacteriaceae</taxon>
        <taxon>Microlunatus</taxon>
    </lineage>
</organism>
<evidence type="ECO:0008006" key="3">
    <source>
        <dbReference type="Google" id="ProtNLM"/>
    </source>
</evidence>
<protein>
    <recommendedName>
        <fullName evidence="3">Insertion element protein</fullName>
    </recommendedName>
</protein>
<evidence type="ECO:0000313" key="1">
    <source>
        <dbReference type="EMBL" id="GAA3698540.1"/>
    </source>
</evidence>
<dbReference type="Proteomes" id="UP001500051">
    <property type="component" value="Unassembled WGS sequence"/>
</dbReference>